<comment type="caution">
    <text evidence="1">The sequence shown here is derived from an EMBL/GenBank/DDBJ whole genome shotgun (WGS) entry which is preliminary data.</text>
</comment>
<protein>
    <submittedName>
        <fullName evidence="1">Uncharacterized protein</fullName>
    </submittedName>
</protein>
<name>A0A4Y2S3S0_ARAVE</name>
<keyword evidence="2" id="KW-1185">Reference proteome</keyword>
<dbReference type="Proteomes" id="UP000499080">
    <property type="component" value="Unassembled WGS sequence"/>
</dbReference>
<sequence>MKNSRYDISDTEDGVLKRSLITAPLLLQKYDPTTEWGISIPHHYDAYQGSDNPLNHRATFHPRTRGAPGVGSKRKKTTFLFSIQNLLFKIDISECECVFQLLNR</sequence>
<gene>
    <name evidence="1" type="ORF">AVEN_140042_1</name>
</gene>
<organism evidence="1 2">
    <name type="scientific">Araneus ventricosus</name>
    <name type="common">Orbweaver spider</name>
    <name type="synonym">Epeira ventricosa</name>
    <dbReference type="NCBI Taxonomy" id="182803"/>
    <lineage>
        <taxon>Eukaryota</taxon>
        <taxon>Metazoa</taxon>
        <taxon>Ecdysozoa</taxon>
        <taxon>Arthropoda</taxon>
        <taxon>Chelicerata</taxon>
        <taxon>Arachnida</taxon>
        <taxon>Araneae</taxon>
        <taxon>Araneomorphae</taxon>
        <taxon>Entelegynae</taxon>
        <taxon>Araneoidea</taxon>
        <taxon>Araneidae</taxon>
        <taxon>Araneus</taxon>
    </lineage>
</organism>
<reference evidence="1 2" key="1">
    <citation type="journal article" date="2019" name="Sci. Rep.">
        <title>Orb-weaving spider Araneus ventricosus genome elucidates the spidroin gene catalogue.</title>
        <authorList>
            <person name="Kono N."/>
            <person name="Nakamura H."/>
            <person name="Ohtoshi R."/>
            <person name="Moran D.A.P."/>
            <person name="Shinohara A."/>
            <person name="Yoshida Y."/>
            <person name="Fujiwara M."/>
            <person name="Mori M."/>
            <person name="Tomita M."/>
            <person name="Arakawa K."/>
        </authorList>
    </citation>
    <scope>NUCLEOTIDE SEQUENCE [LARGE SCALE GENOMIC DNA]</scope>
</reference>
<evidence type="ECO:0000313" key="1">
    <source>
        <dbReference type="EMBL" id="GBN82844.1"/>
    </source>
</evidence>
<dbReference type="AlphaFoldDB" id="A0A4Y2S3S0"/>
<accession>A0A4Y2S3S0</accession>
<proteinExistence type="predicted"/>
<evidence type="ECO:0000313" key="2">
    <source>
        <dbReference type="Proteomes" id="UP000499080"/>
    </source>
</evidence>
<dbReference type="EMBL" id="BGPR01149722">
    <property type="protein sequence ID" value="GBN82844.1"/>
    <property type="molecule type" value="Genomic_DNA"/>
</dbReference>